<sequence length="414" mass="43679">MTYTPKSIVLLGCFDTKAADFAFLRECILAHGETVITINTGIYTGTAVGFPVDFDANEVALAGGHTLSSLRERADRGHAVDVMGRGAAGILTRLCEAGKLKAVIGMGGGGGTYMAIAAMQAVPLGIPKICLSTVASKDLSRQIGSKDITMMPSVVDVAGLNSISRMLIRQAAAAICGMANAGATAEEAAQAPAGRIAVTMFGNTTACVTACADLLKCRGYEVFVFHANGVGGQTMESLIREGCFDGVLDLTTTELADELCGGICSAGPHRLEAAAECGIPQVVAPGCLDMVNFAHPDTVPERYRHRLLYSWAPDVTLMRTDEAENRQLGKLLTRKLSVSQAPVAILLPMNGVSQIDADGGFFFRPQVNQLLFQTIKETATGPVEVSEITAHINDSIFARHAVAVLQRLMGHQHD</sequence>
<proteinExistence type="predicted"/>
<dbReference type="InterPro" id="IPR051353">
    <property type="entry name" value="Tobamovirus_resist_UPF0261"/>
</dbReference>
<dbReference type="EMBL" id="JBHRTA010000030">
    <property type="protein sequence ID" value="MFC3197914.1"/>
    <property type="molecule type" value="Genomic_DNA"/>
</dbReference>
<dbReference type="PANTHER" id="PTHR31862">
    <property type="entry name" value="UPF0261 DOMAIN PROTEIN (AFU_ORTHOLOGUE AFUA_1G10120)"/>
    <property type="match status" value="1"/>
</dbReference>
<accession>A0ABV7JII0</accession>
<protein>
    <submittedName>
        <fullName evidence="3">Tm-1-like ATP-binding domain-containing protein</fullName>
    </submittedName>
</protein>
<dbReference type="NCBIfam" id="NF002674">
    <property type="entry name" value="PRK02399.1-2"/>
    <property type="match status" value="1"/>
</dbReference>
<dbReference type="RefSeq" id="WP_379022058.1">
    <property type="nucleotide sequence ID" value="NZ_JBHRTA010000030.1"/>
</dbReference>
<comment type="caution">
    <text evidence="3">The sequence shown here is derived from an EMBL/GenBank/DDBJ whole genome shotgun (WGS) entry which is preliminary data.</text>
</comment>
<dbReference type="Gene3D" id="3.40.50.12030">
    <property type="entry name" value="Uncharacterised protein family UPF0261, NC domain"/>
    <property type="match status" value="1"/>
</dbReference>
<dbReference type="Gene3D" id="3.40.50.12020">
    <property type="entry name" value="Uncharacterised protein family UPF0261, NN domain"/>
    <property type="match status" value="1"/>
</dbReference>
<evidence type="ECO:0000313" key="3">
    <source>
        <dbReference type="EMBL" id="MFC3197914.1"/>
    </source>
</evidence>
<gene>
    <name evidence="3" type="ORF">ACFOET_09845</name>
</gene>
<feature type="domain" description="UPF0261" evidence="2">
    <location>
        <begin position="195"/>
        <end position="409"/>
    </location>
</feature>
<dbReference type="PANTHER" id="PTHR31862:SF1">
    <property type="entry name" value="UPF0261 DOMAIN PROTEIN (AFU_ORTHOLOGUE AFUA_1G10120)"/>
    <property type="match status" value="1"/>
</dbReference>
<reference evidence="4" key="1">
    <citation type="journal article" date="2019" name="Int. J. Syst. Evol. Microbiol.">
        <title>The Global Catalogue of Microorganisms (GCM) 10K type strain sequencing project: providing services to taxonomists for standard genome sequencing and annotation.</title>
        <authorList>
            <consortium name="The Broad Institute Genomics Platform"/>
            <consortium name="The Broad Institute Genome Sequencing Center for Infectious Disease"/>
            <person name="Wu L."/>
            <person name="Ma J."/>
        </authorList>
    </citation>
    <scope>NUCLEOTIDE SEQUENCE [LARGE SCALE GENOMIC DNA]</scope>
    <source>
        <strain evidence="4">KCTC 52416</strain>
    </source>
</reference>
<dbReference type="Pfam" id="PF06792">
    <property type="entry name" value="UPF0261"/>
    <property type="match status" value="1"/>
</dbReference>
<dbReference type="Proteomes" id="UP001595526">
    <property type="component" value="Unassembled WGS sequence"/>
</dbReference>
<feature type="domain" description="UPF0261" evidence="1">
    <location>
        <begin position="6"/>
        <end position="181"/>
    </location>
</feature>
<dbReference type="CDD" id="cd15488">
    <property type="entry name" value="Tm-1-like"/>
    <property type="match status" value="1"/>
</dbReference>
<keyword evidence="4" id="KW-1185">Reference proteome</keyword>
<evidence type="ECO:0000313" key="4">
    <source>
        <dbReference type="Proteomes" id="UP001595526"/>
    </source>
</evidence>
<organism evidence="3 4">
    <name type="scientific">Parapedobacter deserti</name>
    <dbReference type="NCBI Taxonomy" id="1912957"/>
    <lineage>
        <taxon>Bacteria</taxon>
        <taxon>Pseudomonadati</taxon>
        <taxon>Bacteroidota</taxon>
        <taxon>Sphingobacteriia</taxon>
        <taxon>Sphingobacteriales</taxon>
        <taxon>Sphingobacteriaceae</taxon>
        <taxon>Parapedobacter</taxon>
    </lineage>
</organism>
<evidence type="ECO:0000259" key="2">
    <source>
        <dbReference type="Pfam" id="PF23189"/>
    </source>
</evidence>
<dbReference type="Pfam" id="PF23189">
    <property type="entry name" value="UPF0261_C"/>
    <property type="match status" value="1"/>
</dbReference>
<name>A0ABV7JII0_9SPHI</name>
<dbReference type="InterPro" id="IPR056778">
    <property type="entry name" value="UPF0261_C"/>
</dbReference>
<evidence type="ECO:0000259" key="1">
    <source>
        <dbReference type="Pfam" id="PF06792"/>
    </source>
</evidence>
<dbReference type="PIRSF" id="PIRSF033271">
    <property type="entry name" value="UCP033271"/>
    <property type="match status" value="1"/>
</dbReference>
<dbReference type="InterPro" id="IPR044122">
    <property type="entry name" value="UPF0261_N"/>
</dbReference>
<dbReference type="InterPro" id="IPR008322">
    <property type="entry name" value="UPF0261"/>
</dbReference>